<dbReference type="AlphaFoldDB" id="A0A813FYS4"/>
<evidence type="ECO:0000259" key="2">
    <source>
        <dbReference type="Pfam" id="PF05050"/>
    </source>
</evidence>
<dbReference type="Proteomes" id="UP000654075">
    <property type="component" value="Unassembled WGS sequence"/>
</dbReference>
<dbReference type="InterPro" id="IPR029063">
    <property type="entry name" value="SAM-dependent_MTases_sf"/>
</dbReference>
<evidence type="ECO:0000313" key="3">
    <source>
        <dbReference type="EMBL" id="CAE8617720.1"/>
    </source>
</evidence>
<dbReference type="OrthoDB" id="406696at2759"/>
<reference evidence="3" key="1">
    <citation type="submission" date="2021-02" db="EMBL/GenBank/DDBJ databases">
        <authorList>
            <person name="Dougan E. K."/>
            <person name="Rhodes N."/>
            <person name="Thang M."/>
            <person name="Chan C."/>
        </authorList>
    </citation>
    <scope>NUCLEOTIDE SEQUENCE</scope>
</reference>
<dbReference type="InterPro" id="IPR006342">
    <property type="entry name" value="FkbM_mtfrase"/>
</dbReference>
<feature type="region of interest" description="Disordered" evidence="1">
    <location>
        <begin position="67"/>
        <end position="90"/>
    </location>
</feature>
<keyword evidence="4" id="KW-1185">Reference proteome</keyword>
<dbReference type="Pfam" id="PF05050">
    <property type="entry name" value="Methyltransf_21"/>
    <property type="match status" value="1"/>
</dbReference>
<proteinExistence type="predicted"/>
<dbReference type="Gene3D" id="3.40.50.150">
    <property type="entry name" value="Vaccinia Virus protein VP39"/>
    <property type="match status" value="1"/>
</dbReference>
<accession>A0A813FYS4</accession>
<dbReference type="Gene3D" id="2.60.40.1190">
    <property type="match status" value="1"/>
</dbReference>
<dbReference type="CDD" id="cd09620">
    <property type="entry name" value="CBM9_like_3"/>
    <property type="match status" value="1"/>
</dbReference>
<evidence type="ECO:0000256" key="1">
    <source>
        <dbReference type="SAM" id="MobiDB-lite"/>
    </source>
</evidence>
<feature type="domain" description="Methyltransferase FkbM" evidence="2">
    <location>
        <begin position="138"/>
        <end position="272"/>
    </location>
</feature>
<dbReference type="SUPFAM" id="SSF49344">
    <property type="entry name" value="CBD9-like"/>
    <property type="match status" value="1"/>
</dbReference>
<sequence>MVVGRMYLVGVCITILLCFGTTGIYQSLEENRDTIRELRTLITQDKKGKAGDSRRFQTIPAIPDDSAIRKAGASENGNSAAARPSHQASAYAEADTRPRNIYLDVGGNDGQTVVDFMRRKSKLWEAASQHMSAETARLPWHTFVWEPNAQHHAQYDRILAEFPGQVTYYEAAAWTTTGNVTFYREQVKKKSDGSSLLRSHPRVAANSVASTVRSMSLPDWFRDNVRYDDNVVLKVDIEGAEYDLMSAMMVTGAVCKADVLIVEWHAFADPVQPVKFRERSVAAEVLKRQVLAAHYPSQYVVQKLEETQRIQIDGHLDEPAWADDYSKRFTGHENPSKVKVRWDEHFLYVAAELRSKHVAATVTGHCDDLSSNVWTGTPVLPYFDDDFEVFVDASQSNYFYVEYEMNARNATYGTLWTLPQAGLGSVAPECGGGVGVRKACCNTTWNQGQGLCDRGVETEAGSWTMEMYDGAERPGFGMQSAAQNHTDSWTLEVRFPILSSAEHGGLINLLPGSHYPGTNPEKLDPNQGQRFWWATFANALHAPWWSKLNSTSTKQAELIKSLCQEVVAFDEKRYGFTQFLVDANNAAPTCYYEAASQNLGGHQYMHNPDSFGYLQFATQEDAAAKSCKNVQWLGRFVLAQLYQAEVQFLMNVDLGNGAYSASLAKLLDPSVCTIRNACNVTALSLAAGLAEIGISAQEGVSSGKCVRYEVGDAQSSNWTGGPCFSASVAYSVQSKRDPSKVRQVKGVINEARLMSFAVEVGQRWNEPDAEWLCLDEVVIADKLSEVINFVAARYK</sequence>
<gene>
    <name evidence="3" type="ORF">PGLA1383_LOCUS35380</name>
</gene>
<dbReference type="NCBIfam" id="TIGR01444">
    <property type="entry name" value="fkbM_fam"/>
    <property type="match status" value="1"/>
</dbReference>
<comment type="caution">
    <text evidence="3">The sequence shown here is derived from an EMBL/GenBank/DDBJ whole genome shotgun (WGS) entry which is preliminary data.</text>
</comment>
<organism evidence="3 4">
    <name type="scientific">Polarella glacialis</name>
    <name type="common">Dinoflagellate</name>
    <dbReference type="NCBI Taxonomy" id="89957"/>
    <lineage>
        <taxon>Eukaryota</taxon>
        <taxon>Sar</taxon>
        <taxon>Alveolata</taxon>
        <taxon>Dinophyceae</taxon>
        <taxon>Suessiales</taxon>
        <taxon>Suessiaceae</taxon>
        <taxon>Polarella</taxon>
    </lineage>
</organism>
<dbReference type="EMBL" id="CAJNNV010026264">
    <property type="protein sequence ID" value="CAE8617720.1"/>
    <property type="molecule type" value="Genomic_DNA"/>
</dbReference>
<feature type="compositionally biased region" description="Low complexity" evidence="1">
    <location>
        <begin position="71"/>
        <end position="82"/>
    </location>
</feature>
<name>A0A813FYS4_POLGL</name>
<evidence type="ECO:0000313" key="4">
    <source>
        <dbReference type="Proteomes" id="UP000654075"/>
    </source>
</evidence>
<protein>
    <recommendedName>
        <fullName evidence="2">Methyltransferase FkbM domain-containing protein</fullName>
    </recommendedName>
</protein>
<dbReference type="SUPFAM" id="SSF53335">
    <property type="entry name" value="S-adenosyl-L-methionine-dependent methyltransferases"/>
    <property type="match status" value="1"/>
</dbReference>